<accession>A0A368TB97</accession>
<dbReference type="RefSeq" id="WP_114396956.1">
    <property type="nucleotide sequence ID" value="NZ_QEIM01000023.1"/>
</dbReference>
<protein>
    <submittedName>
        <fullName evidence="1">Cytotoxic translational repressor of toxin-antitoxin stability system</fullName>
    </submittedName>
</protein>
<name>A0A368TB97_9ACTN</name>
<gene>
    <name evidence="1" type="ORF">DEF24_02450</name>
</gene>
<proteinExistence type="predicted"/>
<keyword evidence="2" id="KW-1185">Reference proteome</keyword>
<organism evidence="1 2">
    <name type="scientific">Marinitenerispora sediminis</name>
    <dbReference type="NCBI Taxonomy" id="1931232"/>
    <lineage>
        <taxon>Bacteria</taxon>
        <taxon>Bacillati</taxon>
        <taxon>Actinomycetota</taxon>
        <taxon>Actinomycetes</taxon>
        <taxon>Streptosporangiales</taxon>
        <taxon>Nocardiopsidaceae</taxon>
        <taxon>Marinitenerispora</taxon>
    </lineage>
</organism>
<reference evidence="1 2" key="1">
    <citation type="submission" date="2018-04" db="EMBL/GenBank/DDBJ databases">
        <title>Novel actinobacteria from marine sediment.</title>
        <authorList>
            <person name="Ng Z.Y."/>
            <person name="Tan G.Y.A."/>
        </authorList>
    </citation>
    <scope>NUCLEOTIDE SEQUENCE [LARGE SCALE GENOMIC DNA]</scope>
    <source>
        <strain evidence="1 2">TPS81</strain>
    </source>
</reference>
<sequence length="140" mass="16212">MIWPQPTRRDHERFCQVEGWTLVRNARGRTGTHHITYELVLTDGRVLRTRVSHPVDRTRYGRGIWQHILRDQLDVDEAVFWACVRDEVLPDRGRPAVPRDALPADLVHLLITQVGLSEAEVAKLGKEEAIARLTRYWTEG</sequence>
<evidence type="ECO:0000313" key="2">
    <source>
        <dbReference type="Proteomes" id="UP000253318"/>
    </source>
</evidence>
<evidence type="ECO:0000313" key="1">
    <source>
        <dbReference type="EMBL" id="RCV62124.1"/>
    </source>
</evidence>
<dbReference type="Proteomes" id="UP000253318">
    <property type="component" value="Unassembled WGS sequence"/>
</dbReference>
<dbReference type="OrthoDB" id="3382403at2"/>
<dbReference type="AlphaFoldDB" id="A0A368TB97"/>
<comment type="caution">
    <text evidence="1">The sequence shown here is derived from an EMBL/GenBank/DDBJ whole genome shotgun (WGS) entry which is preliminary data.</text>
</comment>
<dbReference type="EMBL" id="QEIN01000010">
    <property type="protein sequence ID" value="RCV62124.1"/>
    <property type="molecule type" value="Genomic_DNA"/>
</dbReference>